<organism evidence="6 7">
    <name type="scientific">Nitrincola nitratireducens</name>
    <dbReference type="NCBI Taxonomy" id="1229521"/>
    <lineage>
        <taxon>Bacteria</taxon>
        <taxon>Pseudomonadati</taxon>
        <taxon>Pseudomonadota</taxon>
        <taxon>Gammaproteobacteria</taxon>
        <taxon>Oceanospirillales</taxon>
        <taxon>Oceanospirillaceae</taxon>
        <taxon>Nitrincola</taxon>
    </lineage>
</organism>
<dbReference type="STRING" id="1229521.D791_01683"/>
<keyword evidence="2 4" id="KW-0472">Membrane</keyword>
<evidence type="ECO:0000313" key="7">
    <source>
        <dbReference type="Proteomes" id="UP000019464"/>
    </source>
</evidence>
<dbReference type="GO" id="GO:0009279">
    <property type="term" value="C:cell outer membrane"/>
    <property type="evidence" value="ECO:0007669"/>
    <property type="project" value="UniProtKB-SubCell"/>
</dbReference>
<evidence type="ECO:0000256" key="2">
    <source>
        <dbReference type="ARBA" id="ARBA00023136"/>
    </source>
</evidence>
<evidence type="ECO:0000259" key="5">
    <source>
        <dbReference type="PROSITE" id="PS51123"/>
    </source>
</evidence>
<keyword evidence="7" id="KW-1185">Reference proteome</keyword>
<accession>W9V3N5</accession>
<dbReference type="InterPro" id="IPR050330">
    <property type="entry name" value="Bact_OuterMem_StrucFunc"/>
</dbReference>
<feature type="domain" description="OmpA-like" evidence="5">
    <location>
        <begin position="23"/>
        <end position="137"/>
    </location>
</feature>
<reference evidence="7" key="1">
    <citation type="submission" date="2012-11" db="EMBL/GenBank/DDBJ databases">
        <authorList>
            <person name="Singh A."/>
            <person name="Pinnaka A.K."/>
            <person name="Vaidya B."/>
        </authorList>
    </citation>
    <scope>NUCLEOTIDE SEQUENCE [LARGE SCALE GENOMIC DNA]</scope>
    <source>
        <strain evidence="7">AK23</strain>
    </source>
</reference>
<evidence type="ECO:0000256" key="1">
    <source>
        <dbReference type="ARBA" id="ARBA00004442"/>
    </source>
</evidence>
<dbReference type="Pfam" id="PF00691">
    <property type="entry name" value="OmpA"/>
    <property type="match status" value="1"/>
</dbReference>
<dbReference type="InterPro" id="IPR006664">
    <property type="entry name" value="OMP_bac"/>
</dbReference>
<gene>
    <name evidence="6" type="primary">yiaD_2</name>
    <name evidence="6" type="ORF">D791_01683</name>
</gene>
<protein>
    <submittedName>
        <fullName evidence="6">Inner membrane lipoprotein YiaD</fullName>
    </submittedName>
</protein>
<dbReference type="InterPro" id="IPR036737">
    <property type="entry name" value="OmpA-like_sf"/>
</dbReference>
<dbReference type="SUPFAM" id="SSF103088">
    <property type="entry name" value="OmpA-like"/>
    <property type="match status" value="1"/>
</dbReference>
<dbReference type="EMBL" id="AONB01000006">
    <property type="protein sequence ID" value="EXJ11551.1"/>
    <property type="molecule type" value="Genomic_DNA"/>
</dbReference>
<dbReference type="PRINTS" id="PR01021">
    <property type="entry name" value="OMPADOMAIN"/>
</dbReference>
<comment type="subcellular location">
    <subcellularLocation>
        <location evidence="1">Cell outer membrane</location>
    </subcellularLocation>
</comment>
<dbReference type="Gene3D" id="3.30.1330.60">
    <property type="entry name" value="OmpA-like domain"/>
    <property type="match status" value="1"/>
</dbReference>
<dbReference type="PANTHER" id="PTHR30329:SF21">
    <property type="entry name" value="LIPOPROTEIN YIAD-RELATED"/>
    <property type="match status" value="1"/>
</dbReference>
<name>W9V3N5_9GAMM</name>
<evidence type="ECO:0000256" key="4">
    <source>
        <dbReference type="PROSITE-ProRule" id="PRU00473"/>
    </source>
</evidence>
<reference evidence="6 7" key="2">
    <citation type="journal article" date="2015" name="Syst. Appl. Microbiol.">
        <title>Nitrincola nitratireducens sp. nov. isolated from a haloalkaline crater lake.</title>
        <authorList>
            <person name="Singh A."/>
            <person name="Vaidya B."/>
            <person name="Tanuku N.R."/>
            <person name="Pinnaka A.K."/>
        </authorList>
    </citation>
    <scope>NUCLEOTIDE SEQUENCE [LARGE SCALE GENOMIC DNA]</scope>
    <source>
        <strain evidence="6 7">AK23</strain>
    </source>
</reference>
<proteinExistence type="predicted"/>
<dbReference type="PROSITE" id="PS51123">
    <property type="entry name" value="OMPA_2"/>
    <property type="match status" value="1"/>
</dbReference>
<dbReference type="OrthoDB" id="9782229at2"/>
<evidence type="ECO:0000256" key="3">
    <source>
        <dbReference type="ARBA" id="ARBA00023237"/>
    </source>
</evidence>
<dbReference type="InterPro" id="IPR006665">
    <property type="entry name" value="OmpA-like"/>
</dbReference>
<evidence type="ECO:0000313" key="6">
    <source>
        <dbReference type="EMBL" id="EXJ11551.1"/>
    </source>
</evidence>
<sequence length="137" mass="15236">MDQQESSLRQNLQGSGVDVRRIGDAIQLIMPGNITFNTDQSTIQPTFIPTLNEVAKILNEYPESRVTVEGHTDNQGSLQYNQRLSERRASSVADYLVSQGVNRPRLSTAGYSYNRPVADNATAAGRAQNRRVEITIR</sequence>
<dbReference type="PANTHER" id="PTHR30329">
    <property type="entry name" value="STATOR ELEMENT OF FLAGELLAR MOTOR COMPLEX"/>
    <property type="match status" value="1"/>
</dbReference>
<dbReference type="Proteomes" id="UP000019464">
    <property type="component" value="Unassembled WGS sequence"/>
</dbReference>
<dbReference type="CDD" id="cd07185">
    <property type="entry name" value="OmpA_C-like"/>
    <property type="match status" value="1"/>
</dbReference>
<keyword evidence="3" id="KW-0998">Cell outer membrane</keyword>
<comment type="caution">
    <text evidence="6">The sequence shown here is derived from an EMBL/GenBank/DDBJ whole genome shotgun (WGS) entry which is preliminary data.</text>
</comment>
<dbReference type="AlphaFoldDB" id="W9V3N5"/>
<keyword evidence="6" id="KW-0449">Lipoprotein</keyword>